<evidence type="ECO:0000313" key="8">
    <source>
        <dbReference type="EMBL" id="KAF8784589.1"/>
    </source>
</evidence>
<feature type="domain" description="Ciliary microtubule inner protein 2A-C-like" evidence="7">
    <location>
        <begin position="7"/>
        <end position="35"/>
    </location>
</feature>
<evidence type="ECO:0000256" key="3">
    <source>
        <dbReference type="ARBA" id="ARBA00023212"/>
    </source>
</evidence>
<organism evidence="8 9">
    <name type="scientific">Argiope bruennichi</name>
    <name type="common">Wasp spider</name>
    <name type="synonym">Aranea bruennichi</name>
    <dbReference type="NCBI Taxonomy" id="94029"/>
    <lineage>
        <taxon>Eukaryota</taxon>
        <taxon>Metazoa</taxon>
        <taxon>Ecdysozoa</taxon>
        <taxon>Arthropoda</taxon>
        <taxon>Chelicerata</taxon>
        <taxon>Arachnida</taxon>
        <taxon>Araneae</taxon>
        <taxon>Araneomorphae</taxon>
        <taxon>Entelegynae</taxon>
        <taxon>Araneoidea</taxon>
        <taxon>Araneidae</taxon>
        <taxon>Argiope</taxon>
    </lineage>
</organism>
<evidence type="ECO:0000313" key="9">
    <source>
        <dbReference type="Proteomes" id="UP000807504"/>
    </source>
</evidence>
<name>A0A8T0F5A4_ARGBR</name>
<dbReference type="PANTHER" id="PTHR22146">
    <property type="entry name" value="CAT EYE SYNDROME CRITICAL REGION PROTEIN 6"/>
    <property type="match status" value="1"/>
</dbReference>
<comment type="similarity">
    <text evidence="5">Belongs to the CIMIP2 family.</text>
</comment>
<dbReference type="EMBL" id="JABXBU010000030">
    <property type="protein sequence ID" value="KAF8784589.1"/>
    <property type="molecule type" value="Genomic_DNA"/>
</dbReference>
<feature type="compositionally biased region" description="Basic and acidic residues" evidence="6">
    <location>
        <begin position="428"/>
        <end position="439"/>
    </location>
</feature>
<gene>
    <name evidence="8" type="ORF">HNY73_010243</name>
</gene>
<feature type="compositionally biased region" description="Polar residues" evidence="6">
    <location>
        <begin position="445"/>
        <end position="456"/>
    </location>
</feature>
<reference evidence="8" key="2">
    <citation type="submission" date="2020-06" db="EMBL/GenBank/DDBJ databases">
        <authorList>
            <person name="Sheffer M."/>
        </authorList>
    </citation>
    <scope>NUCLEOTIDE SEQUENCE</scope>
</reference>
<dbReference type="InterPro" id="IPR018902">
    <property type="entry name" value="CMI2A-C-like_dom"/>
</dbReference>
<reference evidence="8" key="1">
    <citation type="journal article" date="2020" name="bioRxiv">
        <title>Chromosome-level reference genome of the European wasp spider Argiope bruennichi: a resource for studies on range expansion and evolutionary adaptation.</title>
        <authorList>
            <person name="Sheffer M.M."/>
            <person name="Hoppe A."/>
            <person name="Krehenwinkel H."/>
            <person name="Uhl G."/>
            <person name="Kuss A.W."/>
            <person name="Jensen L."/>
            <person name="Jensen C."/>
            <person name="Gillespie R.G."/>
            <person name="Hoff K.J."/>
            <person name="Prost S."/>
        </authorList>
    </citation>
    <scope>NUCLEOTIDE SEQUENCE</scope>
</reference>
<keyword evidence="3" id="KW-0206">Cytoskeleton</keyword>
<feature type="compositionally biased region" description="Basic and acidic residues" evidence="6">
    <location>
        <begin position="457"/>
        <end position="478"/>
    </location>
</feature>
<keyword evidence="2" id="KW-0963">Cytoplasm</keyword>
<comment type="subcellular location">
    <subcellularLocation>
        <location evidence="1">Cytoplasm</location>
        <location evidence="1">Cytoskeleton</location>
        <location evidence="1">Cilium axoneme</location>
    </subcellularLocation>
</comment>
<feature type="compositionally biased region" description="Basic residues" evidence="6">
    <location>
        <begin position="319"/>
        <end position="328"/>
    </location>
</feature>
<protein>
    <recommendedName>
        <fullName evidence="7">Ciliary microtubule inner protein 2A-C-like domain-containing protein</fullName>
    </recommendedName>
</protein>
<keyword evidence="4" id="KW-0966">Cell projection</keyword>
<evidence type="ECO:0000256" key="2">
    <source>
        <dbReference type="ARBA" id="ARBA00022490"/>
    </source>
</evidence>
<dbReference type="PANTHER" id="PTHR22146:SF8">
    <property type="entry name" value="PROTEIN FAM166B"/>
    <property type="match status" value="1"/>
</dbReference>
<evidence type="ECO:0000256" key="6">
    <source>
        <dbReference type="SAM" id="MobiDB-lite"/>
    </source>
</evidence>
<dbReference type="GO" id="GO:0015630">
    <property type="term" value="C:microtubule cytoskeleton"/>
    <property type="evidence" value="ECO:0007669"/>
    <property type="project" value="UniProtKB-ARBA"/>
</dbReference>
<feature type="region of interest" description="Disordered" evidence="6">
    <location>
        <begin position="225"/>
        <end position="250"/>
    </location>
</feature>
<feature type="region of interest" description="Disordered" evidence="6">
    <location>
        <begin position="138"/>
        <end position="162"/>
    </location>
</feature>
<feature type="compositionally biased region" description="Basic and acidic residues" evidence="6">
    <location>
        <begin position="229"/>
        <end position="242"/>
    </location>
</feature>
<feature type="region of interest" description="Disordered" evidence="6">
    <location>
        <begin position="396"/>
        <end position="478"/>
    </location>
</feature>
<evidence type="ECO:0000256" key="1">
    <source>
        <dbReference type="ARBA" id="ARBA00004430"/>
    </source>
</evidence>
<dbReference type="GO" id="GO:0005930">
    <property type="term" value="C:axoneme"/>
    <property type="evidence" value="ECO:0007669"/>
    <property type="project" value="UniProtKB-SubCell"/>
</dbReference>
<dbReference type="Proteomes" id="UP000807504">
    <property type="component" value="Unassembled WGS sequence"/>
</dbReference>
<proteinExistence type="inferred from homology"/>
<sequence>MVMGCGWVPGYAGYVPGLKYSFGHTYGYSESRLFKLQHPELHLGTPPEKLTPYQPPLRDCSIRKVDDPCLQRNGVHQKISKADEEPRRVQFPDGSNQQDLVQGCMDVIDPSNLEDSFNQKQNAAIQCNLEETLAKDEEREGLRSAATQWSDQEAHRKKRYSAATQWSPIDFSALKSIPGYTGHLPGRHYVNPGKTFCQEVDALLTTFHPKSKEVIPLSRYNFTSALQQKPERPPEEKNDPYFDNRPPSTYANNYPIPGYQGFVPRVRTSTSSLGIRYIKAVEKSLHDLHEQKQKQQQQESNPEDENLNSPKKLLDKRPLHTPRHKPHPRQQALEEDDWRLIYKKPPSTYLENTKTFIPGYKGFVPHLRCSPNAVGIRYSKAAQRCLLKSLPKPKSNMEPLTYENRDDKENEFGNGNGDIENNNEDANAEPHNDFDHIDHEEDNNIETNNAEASKTNSLEHNRLQRHASSERHYRQQHKDYIKDRKPSTYRGDERYPIPEYQRFALRLRDSPTKLGLRYTKAALKTLEDVHRMQARKE</sequence>
<feature type="region of interest" description="Disordered" evidence="6">
    <location>
        <begin position="287"/>
        <end position="336"/>
    </location>
</feature>
<keyword evidence="9" id="KW-1185">Reference proteome</keyword>
<accession>A0A8T0F5A4</accession>
<dbReference type="AlphaFoldDB" id="A0A8T0F5A4"/>
<evidence type="ECO:0000256" key="5">
    <source>
        <dbReference type="ARBA" id="ARBA00035661"/>
    </source>
</evidence>
<comment type="caution">
    <text evidence="8">The sequence shown here is derived from an EMBL/GenBank/DDBJ whole genome shotgun (WGS) entry which is preliminary data.</text>
</comment>
<dbReference type="Pfam" id="PF10629">
    <property type="entry name" value="CMI2B-like"/>
    <property type="match status" value="1"/>
</dbReference>
<evidence type="ECO:0000256" key="4">
    <source>
        <dbReference type="ARBA" id="ARBA00023273"/>
    </source>
</evidence>
<evidence type="ECO:0000259" key="7">
    <source>
        <dbReference type="Pfam" id="PF10629"/>
    </source>
</evidence>